<accession>A0AA88CW55</accession>
<sequence>MQVFRQHRKLQPQVLVKPLDELLGGLVHLAAVDVVRFPQRERRVCNPQLPDDGGAPAEAGERRGGLDCCSGEGLLVVAVEHLEDGLDGIGGGVVVVGGRRMGTGEEVVRVAAVVLGGGGEVEGAVVRGVAAAELVLADGDGEVGGGGGGGGGAAEGGGGGGEMEGHEVGEGGFAGELAALHEHVEVEEELAF</sequence>
<dbReference type="AlphaFoldDB" id="A0AA88CW55"/>
<dbReference type="Proteomes" id="UP001187192">
    <property type="component" value="Unassembled WGS sequence"/>
</dbReference>
<dbReference type="EMBL" id="BTGU01000006">
    <property type="protein sequence ID" value="GMN37148.1"/>
    <property type="molecule type" value="Genomic_DNA"/>
</dbReference>
<evidence type="ECO:0000313" key="2">
    <source>
        <dbReference type="EMBL" id="GMN37148.1"/>
    </source>
</evidence>
<evidence type="ECO:0000313" key="3">
    <source>
        <dbReference type="Proteomes" id="UP001187192"/>
    </source>
</evidence>
<protein>
    <submittedName>
        <fullName evidence="2">Uncharacterized protein</fullName>
    </submittedName>
</protein>
<comment type="caution">
    <text evidence="2">The sequence shown here is derived from an EMBL/GenBank/DDBJ whole genome shotgun (WGS) entry which is preliminary data.</text>
</comment>
<proteinExistence type="predicted"/>
<feature type="region of interest" description="Disordered" evidence="1">
    <location>
        <begin position="141"/>
        <end position="168"/>
    </location>
</feature>
<organism evidence="2 3">
    <name type="scientific">Ficus carica</name>
    <name type="common">Common fig</name>
    <dbReference type="NCBI Taxonomy" id="3494"/>
    <lineage>
        <taxon>Eukaryota</taxon>
        <taxon>Viridiplantae</taxon>
        <taxon>Streptophyta</taxon>
        <taxon>Embryophyta</taxon>
        <taxon>Tracheophyta</taxon>
        <taxon>Spermatophyta</taxon>
        <taxon>Magnoliopsida</taxon>
        <taxon>eudicotyledons</taxon>
        <taxon>Gunneridae</taxon>
        <taxon>Pentapetalae</taxon>
        <taxon>rosids</taxon>
        <taxon>fabids</taxon>
        <taxon>Rosales</taxon>
        <taxon>Moraceae</taxon>
        <taxon>Ficeae</taxon>
        <taxon>Ficus</taxon>
    </lineage>
</organism>
<gene>
    <name evidence="2" type="ORF">TIFTF001_006582</name>
</gene>
<feature type="compositionally biased region" description="Gly residues" evidence="1">
    <location>
        <begin position="142"/>
        <end position="162"/>
    </location>
</feature>
<keyword evidence="3" id="KW-1185">Reference proteome</keyword>
<reference evidence="2" key="1">
    <citation type="submission" date="2023-07" db="EMBL/GenBank/DDBJ databases">
        <title>draft genome sequence of fig (Ficus carica).</title>
        <authorList>
            <person name="Takahashi T."/>
            <person name="Nishimura K."/>
        </authorList>
    </citation>
    <scope>NUCLEOTIDE SEQUENCE</scope>
</reference>
<name>A0AA88CW55_FICCA</name>
<evidence type="ECO:0000256" key="1">
    <source>
        <dbReference type="SAM" id="MobiDB-lite"/>
    </source>
</evidence>